<feature type="transmembrane region" description="Helical" evidence="12">
    <location>
        <begin position="77"/>
        <end position="99"/>
    </location>
</feature>
<dbReference type="GO" id="GO:0005743">
    <property type="term" value="C:mitochondrial inner membrane"/>
    <property type="evidence" value="ECO:0007669"/>
    <property type="project" value="UniProtKB-SubCell"/>
</dbReference>
<dbReference type="InterPro" id="IPR030470">
    <property type="entry name" value="UbiA_prenylTrfase_CS"/>
</dbReference>
<dbReference type="Pfam" id="PF01040">
    <property type="entry name" value="UbiA"/>
    <property type="match status" value="1"/>
</dbReference>
<evidence type="ECO:0000256" key="1">
    <source>
        <dbReference type="ARBA" id="ARBA00001946"/>
    </source>
</evidence>
<dbReference type="Proteomes" id="UP001454036">
    <property type="component" value="Unassembled WGS sequence"/>
</dbReference>
<feature type="transmembrane region" description="Helical" evidence="12">
    <location>
        <begin position="50"/>
        <end position="71"/>
    </location>
</feature>
<dbReference type="InterPro" id="IPR039653">
    <property type="entry name" value="Prenyltransferase"/>
</dbReference>
<feature type="transmembrane region" description="Helical" evidence="12">
    <location>
        <begin position="119"/>
        <end position="140"/>
    </location>
</feature>
<dbReference type="EMBL" id="BAABME010000461">
    <property type="protein sequence ID" value="GAA0142975.1"/>
    <property type="molecule type" value="Genomic_DNA"/>
</dbReference>
<evidence type="ECO:0000256" key="3">
    <source>
        <dbReference type="ARBA" id="ARBA00005985"/>
    </source>
</evidence>
<evidence type="ECO:0000256" key="4">
    <source>
        <dbReference type="ARBA" id="ARBA00022679"/>
    </source>
</evidence>
<protein>
    <recommendedName>
        <fullName evidence="12">4-hydroxybenzoate polyprenyltransferase, mitochondrial</fullName>
        <shortName evidence="12">4-HB polyprenyltransferase</shortName>
        <ecNumber evidence="12">2.5.1.39</ecNumber>
    </recommendedName>
    <alternativeName>
        <fullName evidence="12">Para-hydroxybenzoate--polyprenyltransferase</fullName>
        <shortName evidence="12">PHB:PPT</shortName>
        <shortName evidence="12">PHB:polyprenyltransferase</shortName>
    </alternativeName>
</protein>
<dbReference type="GO" id="GO:0005789">
    <property type="term" value="C:endoplasmic reticulum membrane"/>
    <property type="evidence" value="ECO:0007669"/>
    <property type="project" value="UniProtKB-SubCell"/>
</dbReference>
<dbReference type="PANTHER" id="PTHR11048:SF28">
    <property type="entry name" value="4-HYDROXYBENZOATE POLYPRENYLTRANSFERASE, MITOCHONDRIAL"/>
    <property type="match status" value="1"/>
</dbReference>
<keyword evidence="13" id="KW-0012">Acyltransferase</keyword>
<dbReference type="AlphaFoldDB" id="A0AAV3NUA8"/>
<comment type="catalytic activity">
    <reaction evidence="10">
        <text>4-hydroxybenzoate + (2E)-geranyl diphosphate = 3-geranyl-4-hydroxybenzoate + diphosphate</text>
        <dbReference type="Rhea" id="RHEA:27854"/>
        <dbReference type="ChEBI" id="CHEBI:17879"/>
        <dbReference type="ChEBI" id="CHEBI:33019"/>
        <dbReference type="ChEBI" id="CHEBI:58057"/>
        <dbReference type="ChEBI" id="CHEBI:60878"/>
        <dbReference type="EC" id="2.5.1.93"/>
    </reaction>
</comment>
<dbReference type="Gene3D" id="1.10.357.140">
    <property type="entry name" value="UbiA prenyltransferase"/>
    <property type="match status" value="1"/>
</dbReference>
<organism evidence="13 14">
    <name type="scientific">Lithospermum erythrorhizon</name>
    <name type="common">Purple gromwell</name>
    <name type="synonym">Lithospermum officinale var. erythrorhizon</name>
    <dbReference type="NCBI Taxonomy" id="34254"/>
    <lineage>
        <taxon>Eukaryota</taxon>
        <taxon>Viridiplantae</taxon>
        <taxon>Streptophyta</taxon>
        <taxon>Embryophyta</taxon>
        <taxon>Tracheophyta</taxon>
        <taxon>Spermatophyta</taxon>
        <taxon>Magnoliopsida</taxon>
        <taxon>eudicotyledons</taxon>
        <taxon>Gunneridae</taxon>
        <taxon>Pentapetalae</taxon>
        <taxon>asterids</taxon>
        <taxon>lamiids</taxon>
        <taxon>Boraginales</taxon>
        <taxon>Boraginaceae</taxon>
        <taxon>Boraginoideae</taxon>
        <taxon>Lithospermeae</taxon>
        <taxon>Lithospermum</taxon>
    </lineage>
</organism>
<keyword evidence="12" id="KW-0414">Isoprene biosynthesis</keyword>
<evidence type="ECO:0000256" key="9">
    <source>
        <dbReference type="ARBA" id="ARBA00023136"/>
    </source>
</evidence>
<feature type="transmembrane region" description="Helical" evidence="12">
    <location>
        <begin position="194"/>
        <end position="213"/>
    </location>
</feature>
<dbReference type="PROSITE" id="PS00943">
    <property type="entry name" value="UBIA"/>
    <property type="match status" value="1"/>
</dbReference>
<comment type="catalytic activity">
    <reaction evidence="12">
        <text>an all-trans-polyprenyl diphosphate + 4-hydroxybenzoate = a 4-hydroxy-3-(all-trans-polyprenyl)benzoate + diphosphate</text>
        <dbReference type="Rhea" id="RHEA:44504"/>
        <dbReference type="Rhea" id="RHEA-COMP:9514"/>
        <dbReference type="Rhea" id="RHEA-COMP:9564"/>
        <dbReference type="ChEBI" id="CHEBI:17879"/>
        <dbReference type="ChEBI" id="CHEBI:33019"/>
        <dbReference type="ChEBI" id="CHEBI:58914"/>
        <dbReference type="ChEBI" id="CHEBI:78396"/>
        <dbReference type="EC" id="2.5.1.39"/>
    </reaction>
</comment>
<dbReference type="HAMAP" id="MF_01635">
    <property type="entry name" value="UbiA"/>
    <property type="match status" value="1"/>
</dbReference>
<gene>
    <name evidence="13" type="ORF">LIER_03757</name>
</gene>
<dbReference type="GO" id="GO:0006744">
    <property type="term" value="P:ubiquinone biosynthetic process"/>
    <property type="evidence" value="ECO:0007669"/>
    <property type="project" value="UniProtKB-UniRule"/>
</dbReference>
<comment type="function">
    <text evidence="12">Catalyzes the prenylation of para-hydroxybenzoate (PHB) with an all-trans polyprenyl group. Mediates the second step in the final reaction sequence of coenzyme Q (CoQ) biosynthesis, which is the condensation of the polyisoprenoid side chain with PHB, generating the first membrane-bound Q intermediate.</text>
</comment>
<dbReference type="GO" id="GO:0102930">
    <property type="term" value="F:4-hydroxybenzoate geranyltransferase activity"/>
    <property type="evidence" value="ECO:0007669"/>
    <property type="project" value="UniProtKB-EC"/>
</dbReference>
<comment type="pathway">
    <text evidence="12">Cofactor biosynthesis; ubiquinone biosynthesis.</text>
</comment>
<comment type="caution">
    <text evidence="13">The sequence shown here is derived from an EMBL/GenBank/DDBJ whole genome shotgun (WGS) entry which is preliminary data.</text>
</comment>
<feature type="transmembrane region" description="Helical" evidence="12">
    <location>
        <begin position="171"/>
        <end position="188"/>
    </location>
</feature>
<keyword evidence="12" id="KW-0496">Mitochondrion</keyword>
<dbReference type="NCBIfam" id="TIGR01474">
    <property type="entry name" value="ubiA_proteo"/>
    <property type="match status" value="1"/>
</dbReference>
<keyword evidence="9 12" id="KW-0472">Membrane</keyword>
<evidence type="ECO:0000256" key="5">
    <source>
        <dbReference type="ARBA" id="ARBA00022692"/>
    </source>
</evidence>
<sequence>MSNNLISQSSNAKTSLQKSEKMTKGKSWVDLYLPETAQHYARLARMDKPIGTWLALWPCLWGIAFAANPGSLPDMKILSILSVWVFLIRGAGCTINDIFDRDFDKKVARTKLRPIASGALTRVQGIGFLVFQLILGIGILVEVNQLSQILGVLHLPLVMTYPLMKRITYWPQAYLGFAMNWGVLLGWASIKGNLYPTTLVVSMLFCGVFWTLAYDTIYAHQDKEDDIKVGVKSTALRLGDSTKKWVTVFSIACMCNLVLCGLVAKIGWPYYATLVVGSWQLIWQIWKIDLSSPEDCNKKFVSNWWFGAIIFVGIVYGQLIT</sequence>
<dbReference type="InterPro" id="IPR006370">
    <property type="entry name" value="HB_polyprenyltransferase-like"/>
</dbReference>
<keyword evidence="12" id="KW-0999">Mitochondrion inner membrane</keyword>
<feature type="transmembrane region" description="Helical" evidence="12">
    <location>
        <begin position="270"/>
        <end position="288"/>
    </location>
</feature>
<feature type="transmembrane region" description="Helical" evidence="12">
    <location>
        <begin position="245"/>
        <end position="264"/>
    </location>
</feature>
<evidence type="ECO:0000256" key="12">
    <source>
        <dbReference type="HAMAP-Rule" id="MF_03189"/>
    </source>
</evidence>
<keyword evidence="7" id="KW-0460">Magnesium</keyword>
<keyword evidence="4 12" id="KW-0808">Transferase</keyword>
<keyword evidence="8 12" id="KW-1133">Transmembrane helix</keyword>
<evidence type="ECO:0000256" key="8">
    <source>
        <dbReference type="ARBA" id="ARBA00022989"/>
    </source>
</evidence>
<dbReference type="FunFam" id="1.10.357.140:FF:000003">
    <property type="entry name" value="4-hydroxybenzoate polyprenyltransferase, mitochondrial"/>
    <property type="match status" value="1"/>
</dbReference>
<proteinExistence type="inferred from homology"/>
<name>A0AAV3NUA8_LITER</name>
<evidence type="ECO:0000256" key="11">
    <source>
        <dbReference type="ARBA" id="ARBA00053039"/>
    </source>
</evidence>
<evidence type="ECO:0000256" key="7">
    <source>
        <dbReference type="ARBA" id="ARBA00022842"/>
    </source>
</evidence>
<dbReference type="Gene3D" id="1.20.120.1780">
    <property type="entry name" value="UbiA prenyltransferase"/>
    <property type="match status" value="1"/>
</dbReference>
<comment type="cofactor">
    <cofactor evidence="1 12">
        <name>Mg(2+)</name>
        <dbReference type="ChEBI" id="CHEBI:18420"/>
    </cofactor>
</comment>
<dbReference type="GO" id="GO:0008299">
    <property type="term" value="P:isoprenoid biosynthetic process"/>
    <property type="evidence" value="ECO:0007669"/>
    <property type="project" value="UniProtKB-UniRule"/>
</dbReference>
<accession>A0AAV3NUA8</accession>
<comment type="subcellular location">
    <subcellularLocation>
        <location evidence="2">Endoplasmic reticulum membrane</location>
        <topology evidence="2">Multi-pass membrane protein</topology>
    </subcellularLocation>
    <subcellularLocation>
        <location evidence="12">Mitochondrion inner membrane</location>
        <topology evidence="12">Multi-pass membrane protein</topology>
        <orientation evidence="12">Matrix side</orientation>
    </subcellularLocation>
</comment>
<evidence type="ECO:0000313" key="14">
    <source>
        <dbReference type="Proteomes" id="UP001454036"/>
    </source>
</evidence>
<keyword evidence="14" id="KW-1185">Reference proteome</keyword>
<dbReference type="InterPro" id="IPR044878">
    <property type="entry name" value="UbiA_sf"/>
</dbReference>
<comment type="function">
    <text evidence="11">Prenyltransferase involved in the biosynthesis of shikonin, a naphthoquinone secondary metabolite. Could accept only geranyl diphosphate and not dimethylallyl diphosphate, farnesyl diphosphate, or geranylgeranyl diphosphate as substrate.</text>
</comment>
<dbReference type="PANTHER" id="PTHR11048">
    <property type="entry name" value="PRENYLTRANSFERASES"/>
    <property type="match status" value="1"/>
</dbReference>
<evidence type="ECO:0000256" key="6">
    <source>
        <dbReference type="ARBA" id="ARBA00022824"/>
    </source>
</evidence>
<reference evidence="13 14" key="1">
    <citation type="submission" date="2024-01" db="EMBL/GenBank/DDBJ databases">
        <title>The complete chloroplast genome sequence of Lithospermum erythrorhizon: insights into the phylogenetic relationship among Boraginaceae species and the maternal lineages of purple gromwells.</title>
        <authorList>
            <person name="Okada T."/>
            <person name="Watanabe K."/>
        </authorList>
    </citation>
    <scope>NUCLEOTIDE SEQUENCE [LARGE SCALE GENOMIC DNA]</scope>
</reference>
<comment type="similarity">
    <text evidence="3 12">Belongs to the UbiA prenyltransferase family.</text>
</comment>
<dbReference type="GO" id="GO:0016746">
    <property type="term" value="F:acyltransferase activity"/>
    <property type="evidence" value="ECO:0007669"/>
    <property type="project" value="UniProtKB-KW"/>
</dbReference>
<evidence type="ECO:0000313" key="13">
    <source>
        <dbReference type="EMBL" id="GAA0142975.1"/>
    </source>
</evidence>
<dbReference type="GO" id="GO:0008412">
    <property type="term" value="F:4-hydroxybenzoate polyprenyltransferase activity"/>
    <property type="evidence" value="ECO:0007669"/>
    <property type="project" value="UniProtKB-EC"/>
</dbReference>
<evidence type="ECO:0000256" key="2">
    <source>
        <dbReference type="ARBA" id="ARBA00004477"/>
    </source>
</evidence>
<feature type="transmembrane region" description="Helical" evidence="12">
    <location>
        <begin position="300"/>
        <end position="320"/>
    </location>
</feature>
<dbReference type="CDD" id="cd13959">
    <property type="entry name" value="PT_UbiA_COQ2"/>
    <property type="match status" value="1"/>
</dbReference>
<keyword evidence="12" id="KW-0831">Ubiquinone biosynthesis</keyword>
<evidence type="ECO:0000256" key="10">
    <source>
        <dbReference type="ARBA" id="ARBA00050283"/>
    </source>
</evidence>
<keyword evidence="5 12" id="KW-0812">Transmembrane</keyword>
<dbReference type="EC" id="2.5.1.39" evidence="12"/>
<dbReference type="FunFam" id="1.20.120.1780:FF:000001">
    <property type="entry name" value="4-hydroxybenzoate octaprenyltransferase"/>
    <property type="match status" value="1"/>
</dbReference>
<keyword evidence="6" id="KW-0256">Endoplasmic reticulum</keyword>
<dbReference type="InterPro" id="IPR000537">
    <property type="entry name" value="UbiA_prenyltransferase"/>
</dbReference>